<dbReference type="RefSeq" id="XP_014674797.1">
    <property type="nucleotide sequence ID" value="XM_014819311.1"/>
</dbReference>
<reference evidence="12" key="1">
    <citation type="submission" date="2025-08" db="UniProtKB">
        <authorList>
            <consortium name="RefSeq"/>
        </authorList>
    </citation>
    <scope>IDENTIFICATION</scope>
</reference>
<keyword evidence="6 8" id="KW-0810">Translation regulation</keyword>
<evidence type="ECO:0000256" key="2">
    <source>
        <dbReference type="ARBA" id="ARBA00022490"/>
    </source>
</evidence>
<evidence type="ECO:0000256" key="6">
    <source>
        <dbReference type="ARBA" id="ARBA00022845"/>
    </source>
</evidence>
<evidence type="ECO:0000313" key="11">
    <source>
        <dbReference type="Proteomes" id="UP000695022"/>
    </source>
</evidence>
<dbReference type="InterPro" id="IPR024161">
    <property type="entry name" value="Znf_nanos-typ"/>
</dbReference>
<feature type="compositionally biased region" description="Polar residues" evidence="9">
    <location>
        <begin position="47"/>
        <end position="59"/>
    </location>
</feature>
<feature type="domain" description="Nanos-type" evidence="10">
    <location>
        <begin position="158"/>
        <end position="212"/>
    </location>
</feature>
<dbReference type="Pfam" id="PF05741">
    <property type="entry name" value="zf-nanos"/>
    <property type="match status" value="1"/>
</dbReference>
<sequence>MSRNRIEESSPVFPTFDMFDTEYPWSGIYVFPPAVKCERSGMRRAWSESSGDSEYTTGSPSPPARAPPTDSFFCDYSHDMVDGIKKVLLKPLDAVESVSVPCPAVGPRLWLDADFDSNGRLLEEKYNFESLERYIAKMEQEKYVKKAARRQHGAHMQVCVFCKKNGECEDYYQNHQLKDGSGRVTCPVLRRYTCPLCGANGDKAHTIKYCPRGSGSAGSTIAAVKSGRNSSGRRHPHSQQDVRSRCDSHSGHF</sequence>
<keyword evidence="5" id="KW-0862">Zinc</keyword>
<organism evidence="11 12">
    <name type="scientific">Priapulus caudatus</name>
    <name type="common">Priapulid worm</name>
    <dbReference type="NCBI Taxonomy" id="37621"/>
    <lineage>
        <taxon>Eukaryota</taxon>
        <taxon>Metazoa</taxon>
        <taxon>Ecdysozoa</taxon>
        <taxon>Scalidophora</taxon>
        <taxon>Priapulida</taxon>
        <taxon>Priapulimorpha</taxon>
        <taxon>Priapulimorphida</taxon>
        <taxon>Priapulidae</taxon>
        <taxon>Priapulus</taxon>
    </lineage>
</organism>
<evidence type="ECO:0000256" key="8">
    <source>
        <dbReference type="PROSITE-ProRule" id="PRU00855"/>
    </source>
</evidence>
<proteinExistence type="inferred from homology"/>
<evidence type="ECO:0000256" key="1">
    <source>
        <dbReference type="ARBA" id="ARBA00004496"/>
    </source>
</evidence>
<keyword evidence="11" id="KW-1185">Reference proteome</keyword>
<feature type="compositionally biased region" description="Basic and acidic residues" evidence="9">
    <location>
        <begin position="238"/>
        <end position="253"/>
    </location>
</feature>
<evidence type="ECO:0000256" key="4">
    <source>
        <dbReference type="ARBA" id="ARBA00022771"/>
    </source>
</evidence>
<feature type="region of interest" description="Disordered" evidence="9">
    <location>
        <begin position="47"/>
        <end position="67"/>
    </location>
</feature>
<keyword evidence="3" id="KW-0479">Metal-binding</keyword>
<evidence type="ECO:0000256" key="9">
    <source>
        <dbReference type="SAM" id="MobiDB-lite"/>
    </source>
</evidence>
<evidence type="ECO:0000256" key="7">
    <source>
        <dbReference type="ARBA" id="ARBA00022884"/>
    </source>
</evidence>
<accession>A0ABM1ERH6</accession>
<dbReference type="Gene3D" id="4.10.60.30">
    <property type="entry name" value="Nanos, RNA-binding domain"/>
    <property type="match status" value="1"/>
</dbReference>
<keyword evidence="4 8" id="KW-0863">Zinc-finger</keyword>
<evidence type="ECO:0000256" key="5">
    <source>
        <dbReference type="ARBA" id="ARBA00022833"/>
    </source>
</evidence>
<comment type="subcellular location">
    <subcellularLocation>
        <location evidence="1">Cytoplasm</location>
    </subcellularLocation>
</comment>
<dbReference type="PROSITE" id="PS51522">
    <property type="entry name" value="ZF_NANOS"/>
    <property type="match status" value="1"/>
</dbReference>
<name>A0ABM1ERH6_PRICU</name>
<dbReference type="PANTHER" id="PTHR12887">
    <property type="entry name" value="NANOS PROTEIN"/>
    <property type="match status" value="1"/>
</dbReference>
<dbReference type="Proteomes" id="UP000695022">
    <property type="component" value="Unplaced"/>
</dbReference>
<evidence type="ECO:0000313" key="12">
    <source>
        <dbReference type="RefSeq" id="XP_014674797.1"/>
    </source>
</evidence>
<dbReference type="InterPro" id="IPR038129">
    <property type="entry name" value="Nanos_sf"/>
</dbReference>
<feature type="region of interest" description="Disordered" evidence="9">
    <location>
        <begin position="213"/>
        <end position="253"/>
    </location>
</feature>
<protein>
    <submittedName>
        <fullName evidence="12">Uncharacterized protein LOC106814927</fullName>
    </submittedName>
</protein>
<keyword evidence="7 8" id="KW-0694">RNA-binding</keyword>
<gene>
    <name evidence="12" type="primary">LOC106814927</name>
</gene>
<keyword evidence="2" id="KW-0963">Cytoplasm</keyword>
<evidence type="ECO:0000259" key="10">
    <source>
        <dbReference type="PROSITE" id="PS51522"/>
    </source>
</evidence>
<comment type="similarity">
    <text evidence="8">Belongs to the nanos family.</text>
</comment>
<dbReference type="InterPro" id="IPR008705">
    <property type="entry name" value="Nanos/Xcar2"/>
</dbReference>
<dbReference type="GeneID" id="106814927"/>
<evidence type="ECO:0000256" key="3">
    <source>
        <dbReference type="ARBA" id="ARBA00022723"/>
    </source>
</evidence>